<keyword evidence="3" id="KW-1185">Reference proteome</keyword>
<reference evidence="2" key="2">
    <citation type="submission" date="2025-08" db="UniProtKB">
        <authorList>
            <consortium name="Ensembl"/>
        </authorList>
    </citation>
    <scope>IDENTIFICATION</scope>
</reference>
<accession>A0A0D9RYW5</accession>
<organism evidence="2 3">
    <name type="scientific">Chlorocebus sabaeus</name>
    <name type="common">Green monkey</name>
    <name type="synonym">Simia sabaea</name>
    <dbReference type="NCBI Taxonomy" id="60711"/>
    <lineage>
        <taxon>Eukaryota</taxon>
        <taxon>Metazoa</taxon>
        <taxon>Chordata</taxon>
        <taxon>Craniata</taxon>
        <taxon>Vertebrata</taxon>
        <taxon>Euteleostomi</taxon>
        <taxon>Mammalia</taxon>
        <taxon>Eutheria</taxon>
        <taxon>Euarchontoglires</taxon>
        <taxon>Primates</taxon>
        <taxon>Haplorrhini</taxon>
        <taxon>Catarrhini</taxon>
        <taxon>Cercopithecidae</taxon>
        <taxon>Cercopithecinae</taxon>
        <taxon>Chlorocebus</taxon>
    </lineage>
</organism>
<dbReference type="Proteomes" id="UP000029965">
    <property type="component" value="Chromosome 3"/>
</dbReference>
<feature type="transmembrane region" description="Helical" evidence="1">
    <location>
        <begin position="65"/>
        <end position="87"/>
    </location>
</feature>
<reference evidence="2 3" key="1">
    <citation type="submission" date="2014-03" db="EMBL/GenBank/DDBJ databases">
        <authorList>
            <person name="Warren W."/>
            <person name="Wilson R.K."/>
        </authorList>
    </citation>
    <scope>NUCLEOTIDE SEQUENCE</scope>
</reference>
<keyword evidence="1" id="KW-0472">Membrane</keyword>
<dbReference type="GeneTree" id="ENSGT00390000014262"/>
<keyword evidence="1" id="KW-0812">Transmembrane</keyword>
<reference evidence="2" key="3">
    <citation type="submission" date="2025-09" db="UniProtKB">
        <authorList>
            <consortium name="Ensembl"/>
        </authorList>
    </citation>
    <scope>IDENTIFICATION</scope>
</reference>
<dbReference type="OMA" id="DEPHARI"/>
<dbReference type="EMBL" id="AQIB01113628">
    <property type="status" value="NOT_ANNOTATED_CDS"/>
    <property type="molecule type" value="Genomic_DNA"/>
</dbReference>
<dbReference type="Ensembl" id="ENSCSAT00000015878.1">
    <property type="protein sequence ID" value="ENSCSAP00000013804.1"/>
    <property type="gene ID" value="ENSCSAG00000017783.1"/>
</dbReference>
<dbReference type="KEGG" id="csab:103214358"/>
<evidence type="ECO:0000256" key="1">
    <source>
        <dbReference type="SAM" id="Phobius"/>
    </source>
</evidence>
<dbReference type="BioGRID-ORCS" id="103214358">
    <property type="hits" value="0 hits in 6 CRISPR screens"/>
</dbReference>
<evidence type="ECO:0000313" key="2">
    <source>
        <dbReference type="Ensembl" id="ENSCSAP00000013804.1"/>
    </source>
</evidence>
<evidence type="ECO:0008006" key="4">
    <source>
        <dbReference type="Google" id="ProtNLM"/>
    </source>
</evidence>
<dbReference type="eggNOG" id="ENOG502TFJG">
    <property type="taxonomic scope" value="Eukaryota"/>
</dbReference>
<proteinExistence type="predicted"/>
<sequence>MIVWGRTHGKRGQEITKHHLAVWHHQRIAFLTKKSLWVDGGGMEAGERTDASQLPHGVLETRGHAISILFGFWMSFICDTYIVLAWISKIKGSPGVSASSDEPHTRIQQSRRQCHAEEDQSQVPEAGDISTLSSLEAAILIEPLYCSYFDMRIFWYGSKIQLINVQLFKK</sequence>
<name>A0A0D9RYW5_CHLSB</name>
<protein>
    <recommendedName>
        <fullName evidence="4">Small integral membrane protein 2</fullName>
    </recommendedName>
</protein>
<keyword evidence="1" id="KW-1133">Transmembrane helix</keyword>
<evidence type="ECO:0000313" key="3">
    <source>
        <dbReference type="Proteomes" id="UP000029965"/>
    </source>
</evidence>
<dbReference type="AlphaFoldDB" id="A0A0D9RYW5"/>